<dbReference type="Pfam" id="PF00126">
    <property type="entry name" value="HTH_1"/>
    <property type="match status" value="1"/>
</dbReference>
<dbReference type="InterPro" id="IPR036390">
    <property type="entry name" value="WH_DNA-bd_sf"/>
</dbReference>
<dbReference type="PANTHER" id="PTHR30537:SF20">
    <property type="entry name" value="TRANSCRIPTIONAL REGULATORY PROTEIN"/>
    <property type="match status" value="1"/>
</dbReference>
<evidence type="ECO:0000256" key="1">
    <source>
        <dbReference type="ARBA" id="ARBA00009437"/>
    </source>
</evidence>
<dbReference type="Proteomes" id="UP000018733">
    <property type="component" value="Unassembled WGS sequence"/>
</dbReference>
<evidence type="ECO:0000313" key="7">
    <source>
        <dbReference type="Proteomes" id="UP000018733"/>
    </source>
</evidence>
<evidence type="ECO:0000256" key="2">
    <source>
        <dbReference type="ARBA" id="ARBA00023015"/>
    </source>
</evidence>
<keyword evidence="3" id="KW-0238">DNA-binding</keyword>
<reference evidence="6 7" key="1">
    <citation type="journal article" date="2014" name="Genome Announc.">
        <title>Draft Genome Sequence of Advenella kashmirensis Strain W13003, a Polycyclic Aromatic Hydrocarbon-Degrading Bacterium.</title>
        <authorList>
            <person name="Wang X."/>
            <person name="Jin D."/>
            <person name="Zhou L."/>
            <person name="Wu L."/>
            <person name="An W."/>
            <person name="Zhao L."/>
        </authorList>
    </citation>
    <scope>NUCLEOTIDE SEQUENCE [LARGE SCALE GENOMIC DNA]</scope>
    <source>
        <strain evidence="6 7">W13003</strain>
    </source>
</reference>
<dbReference type="AlphaFoldDB" id="V8QSE0"/>
<protein>
    <submittedName>
        <fullName evidence="6">LysR family transcripitonal regulator</fullName>
    </submittedName>
</protein>
<evidence type="ECO:0000259" key="5">
    <source>
        <dbReference type="PROSITE" id="PS50931"/>
    </source>
</evidence>
<dbReference type="GO" id="GO:0003700">
    <property type="term" value="F:DNA-binding transcription factor activity"/>
    <property type="evidence" value="ECO:0007669"/>
    <property type="project" value="InterPro"/>
</dbReference>
<dbReference type="InterPro" id="IPR005119">
    <property type="entry name" value="LysR_subst-bd"/>
</dbReference>
<dbReference type="Pfam" id="PF03466">
    <property type="entry name" value="LysR_substrate"/>
    <property type="match status" value="1"/>
</dbReference>
<dbReference type="InterPro" id="IPR036388">
    <property type="entry name" value="WH-like_DNA-bd_sf"/>
</dbReference>
<evidence type="ECO:0000313" key="6">
    <source>
        <dbReference type="EMBL" id="ETF02522.1"/>
    </source>
</evidence>
<name>V8QSE0_9BURK</name>
<evidence type="ECO:0000256" key="3">
    <source>
        <dbReference type="ARBA" id="ARBA00023125"/>
    </source>
</evidence>
<dbReference type="InterPro" id="IPR000847">
    <property type="entry name" value="LysR_HTH_N"/>
</dbReference>
<dbReference type="PATRIC" id="fig|1424334.3.peg.1313"/>
<keyword evidence="4" id="KW-0804">Transcription</keyword>
<dbReference type="PROSITE" id="PS50931">
    <property type="entry name" value="HTH_LYSR"/>
    <property type="match status" value="1"/>
</dbReference>
<dbReference type="InterPro" id="IPR058163">
    <property type="entry name" value="LysR-type_TF_proteobact-type"/>
</dbReference>
<dbReference type="SUPFAM" id="SSF46785">
    <property type="entry name" value="Winged helix' DNA-binding domain"/>
    <property type="match status" value="1"/>
</dbReference>
<dbReference type="HOGENOM" id="CLU_039613_16_0_4"/>
<organism evidence="6 7">
    <name type="scientific">Advenella kashmirensis W13003</name>
    <dbReference type="NCBI Taxonomy" id="1424334"/>
    <lineage>
        <taxon>Bacteria</taxon>
        <taxon>Pseudomonadati</taxon>
        <taxon>Pseudomonadota</taxon>
        <taxon>Betaproteobacteria</taxon>
        <taxon>Burkholderiales</taxon>
        <taxon>Alcaligenaceae</taxon>
    </lineage>
</organism>
<comment type="caution">
    <text evidence="6">The sequence shown here is derived from an EMBL/GenBank/DDBJ whole genome shotgun (WGS) entry which is preliminary data.</text>
</comment>
<evidence type="ECO:0000256" key="4">
    <source>
        <dbReference type="ARBA" id="ARBA00023163"/>
    </source>
</evidence>
<accession>V8QSE0</accession>
<gene>
    <name evidence="6" type="ORF">W822_06580</name>
</gene>
<keyword evidence="7" id="KW-1185">Reference proteome</keyword>
<dbReference type="STRING" id="1424334.W822_06580"/>
<dbReference type="SUPFAM" id="SSF53850">
    <property type="entry name" value="Periplasmic binding protein-like II"/>
    <property type="match status" value="1"/>
</dbReference>
<dbReference type="GO" id="GO:0006351">
    <property type="term" value="P:DNA-templated transcription"/>
    <property type="evidence" value="ECO:0007669"/>
    <property type="project" value="TreeGrafter"/>
</dbReference>
<dbReference type="FunFam" id="1.10.10.10:FF:000001">
    <property type="entry name" value="LysR family transcriptional regulator"/>
    <property type="match status" value="1"/>
</dbReference>
<dbReference type="GO" id="GO:0043565">
    <property type="term" value="F:sequence-specific DNA binding"/>
    <property type="evidence" value="ECO:0007669"/>
    <property type="project" value="TreeGrafter"/>
</dbReference>
<dbReference type="Gene3D" id="1.10.10.10">
    <property type="entry name" value="Winged helix-like DNA-binding domain superfamily/Winged helix DNA-binding domain"/>
    <property type="match status" value="1"/>
</dbReference>
<dbReference type="eggNOG" id="COG0583">
    <property type="taxonomic scope" value="Bacteria"/>
</dbReference>
<dbReference type="Gene3D" id="3.40.190.10">
    <property type="entry name" value="Periplasmic binding protein-like II"/>
    <property type="match status" value="2"/>
</dbReference>
<comment type="similarity">
    <text evidence="1">Belongs to the LysR transcriptional regulatory family.</text>
</comment>
<dbReference type="PANTHER" id="PTHR30537">
    <property type="entry name" value="HTH-TYPE TRANSCRIPTIONAL REGULATOR"/>
    <property type="match status" value="1"/>
</dbReference>
<keyword evidence="2" id="KW-0805">Transcription regulation</keyword>
<feature type="domain" description="HTH lysR-type" evidence="5">
    <location>
        <begin position="1"/>
        <end position="58"/>
    </location>
</feature>
<dbReference type="EMBL" id="AYXT01000009">
    <property type="protein sequence ID" value="ETF02522.1"/>
    <property type="molecule type" value="Genomic_DNA"/>
</dbReference>
<sequence length="298" mass="33294">MTFREIEVFLAVVDAGSLSAASQRLNQPVSTTSRFLARLEDKLQTTLLRRTTRRLDLTDEGCSFLKDAREIINSIESAQERVLLRQGQPSGPLRVDAATPFVLHTLIPLLADYRRQYPLVDLILTSNEDFVDLLESRVDLALRIGEMKDSSLHSRLICRTRIRILASPQYIRDHGMPATVADLKQHTLLGFTRDSLNSWPLHNDDGDTLHIQPDIAASSGEVLRQLSLAGHGIICLADFMTGQDLASGNLVEILAQQNTGDTRPIQAVYYRQTALAARVSSFVDHLIQAIREQDWAIT</sequence>
<proteinExistence type="inferred from homology"/>